<dbReference type="InterPro" id="IPR003959">
    <property type="entry name" value="ATPase_AAA_core"/>
</dbReference>
<feature type="compositionally biased region" description="Basic and acidic residues" evidence="3">
    <location>
        <begin position="119"/>
        <end position="140"/>
    </location>
</feature>
<dbReference type="Proteomes" id="UP000182375">
    <property type="component" value="Unassembled WGS sequence"/>
</dbReference>
<proteinExistence type="predicted"/>
<sequence length="687" mass="74894">MSTTDFTKSEDGTGPVTANGMMPLWAVSLGWELRRGRQVILNGQIRDRWWFEDRPASFQRLVAGVLETRGADVVGWWDPVAGLTFPLPDHAERFARLAANPPRPGAGGGGGGGGASADGGRRASHDGGDAPAGDRTEPDAPIRPGGGDAPADDRRPADARARRGAERGRDRSSLLSPRPAGPPRAFEDVLALVHRIAASPEAATAFVFQDVDHHLPPGQPESNLGYLRLRAAMTDAVTPRASLAGRRPHARNAVLCAVGDVGRLPGWFHQEDPRIATLHIGPPDPSERRLWLTWLRDDFNGAPDATRQDIEALVGASDGMSGWEIEALARTSWLRGAPLQRPDKLLELHRLNVSVDPWTQLDRETVARAADVLGARVVGQAKAVEAVAGALQAAFVGVDFGGLGGARPRGAFFFVGPTGVGKTELAKTVAELMFGDQSAYARFDMSEYQQEHAAERLAGAPPGYVGHEQGGELTRRVQERPFSVLLFDEIEKAHPRVLDKFLQILEDGRLTDGRGQTAYFSQCLIIFTSNTGAEAVQDLLARSGDEVPYAELEEHFTHAVEEKFRTIGRPEIYGRLKPGVVVFDMLRREHVVKITDRLLGQLTESVRERHQVELVPDEQTLHPWITARMSDPERQAYGGRQIRNELEPLRTAVVAHFLARRPDPGSRLRLGVGADGTPWVRTEEGNG</sequence>
<feature type="region of interest" description="Disordered" evidence="3">
    <location>
        <begin position="98"/>
        <end position="183"/>
    </location>
</feature>
<accession>A0A1H4QGV7</accession>
<dbReference type="PANTHER" id="PTHR11638:SF18">
    <property type="entry name" value="HEAT SHOCK PROTEIN 104"/>
    <property type="match status" value="1"/>
</dbReference>
<gene>
    <name evidence="5" type="ORF">SAMN04490357_1401</name>
</gene>
<dbReference type="InterPro" id="IPR003593">
    <property type="entry name" value="AAA+_ATPase"/>
</dbReference>
<dbReference type="SMART" id="SM00382">
    <property type="entry name" value="AAA"/>
    <property type="match status" value="1"/>
</dbReference>
<reference evidence="5 6" key="1">
    <citation type="submission" date="2016-10" db="EMBL/GenBank/DDBJ databases">
        <authorList>
            <person name="de Groot N.N."/>
        </authorList>
    </citation>
    <scope>NUCLEOTIDE SEQUENCE [LARGE SCALE GENOMIC DNA]</scope>
    <source>
        <strain evidence="5 6">DSM 40306</strain>
    </source>
</reference>
<evidence type="ECO:0000313" key="6">
    <source>
        <dbReference type="Proteomes" id="UP000182375"/>
    </source>
</evidence>
<evidence type="ECO:0000313" key="5">
    <source>
        <dbReference type="EMBL" id="SEC18830.1"/>
    </source>
</evidence>
<dbReference type="InterPro" id="IPR001270">
    <property type="entry name" value="ClpA/B"/>
</dbReference>
<dbReference type="GO" id="GO:0034605">
    <property type="term" value="P:cellular response to heat"/>
    <property type="evidence" value="ECO:0007669"/>
    <property type="project" value="TreeGrafter"/>
</dbReference>
<dbReference type="GO" id="GO:0005737">
    <property type="term" value="C:cytoplasm"/>
    <property type="evidence" value="ECO:0007669"/>
    <property type="project" value="TreeGrafter"/>
</dbReference>
<dbReference type="GO" id="GO:0005524">
    <property type="term" value="F:ATP binding"/>
    <property type="evidence" value="ECO:0007669"/>
    <property type="project" value="UniProtKB-KW"/>
</dbReference>
<evidence type="ECO:0000259" key="4">
    <source>
        <dbReference type="SMART" id="SM00382"/>
    </source>
</evidence>
<keyword evidence="1" id="KW-0547">Nucleotide-binding</keyword>
<dbReference type="STRING" id="67331.SAMN04490357_1401"/>
<organism evidence="5 6">
    <name type="scientific">Streptomyces misionensis</name>
    <dbReference type="NCBI Taxonomy" id="67331"/>
    <lineage>
        <taxon>Bacteria</taxon>
        <taxon>Bacillati</taxon>
        <taxon>Actinomycetota</taxon>
        <taxon>Actinomycetes</taxon>
        <taxon>Kitasatosporales</taxon>
        <taxon>Streptomycetaceae</taxon>
        <taxon>Streptomyces</taxon>
    </lineage>
</organism>
<evidence type="ECO:0000256" key="2">
    <source>
        <dbReference type="ARBA" id="ARBA00022840"/>
    </source>
</evidence>
<dbReference type="EMBL" id="FNTD01000004">
    <property type="protein sequence ID" value="SEC18830.1"/>
    <property type="molecule type" value="Genomic_DNA"/>
</dbReference>
<feature type="compositionally biased region" description="Gly residues" evidence="3">
    <location>
        <begin position="105"/>
        <end position="117"/>
    </location>
</feature>
<name>A0A1H4QGV7_9ACTN</name>
<dbReference type="Gene3D" id="3.40.50.300">
    <property type="entry name" value="P-loop containing nucleotide triphosphate hydrolases"/>
    <property type="match status" value="1"/>
</dbReference>
<keyword evidence="2" id="KW-0067">ATP-binding</keyword>
<protein>
    <submittedName>
        <fullName evidence="5">AAA domain (Cdc48 subfamily)</fullName>
    </submittedName>
</protein>
<dbReference type="CDD" id="cd19499">
    <property type="entry name" value="RecA-like_ClpB_Hsp104-like"/>
    <property type="match status" value="1"/>
</dbReference>
<evidence type="ECO:0000256" key="1">
    <source>
        <dbReference type="ARBA" id="ARBA00022741"/>
    </source>
</evidence>
<dbReference type="Pfam" id="PF07724">
    <property type="entry name" value="AAA_2"/>
    <property type="match status" value="1"/>
</dbReference>
<evidence type="ECO:0000256" key="3">
    <source>
        <dbReference type="SAM" id="MobiDB-lite"/>
    </source>
</evidence>
<dbReference type="InterPro" id="IPR050130">
    <property type="entry name" value="ClpA_ClpB"/>
</dbReference>
<feature type="domain" description="AAA+ ATPase" evidence="4">
    <location>
        <begin position="408"/>
        <end position="552"/>
    </location>
</feature>
<dbReference type="PANTHER" id="PTHR11638">
    <property type="entry name" value="ATP-DEPENDENT CLP PROTEASE"/>
    <property type="match status" value="1"/>
</dbReference>
<dbReference type="SUPFAM" id="SSF52540">
    <property type="entry name" value="P-loop containing nucleoside triphosphate hydrolases"/>
    <property type="match status" value="1"/>
</dbReference>
<dbReference type="GeneID" id="95510619"/>
<dbReference type="InterPro" id="IPR027417">
    <property type="entry name" value="P-loop_NTPase"/>
</dbReference>
<dbReference type="GO" id="GO:0016887">
    <property type="term" value="F:ATP hydrolysis activity"/>
    <property type="evidence" value="ECO:0007669"/>
    <property type="project" value="InterPro"/>
</dbReference>
<feature type="compositionally biased region" description="Basic and acidic residues" evidence="3">
    <location>
        <begin position="151"/>
        <end position="172"/>
    </location>
</feature>
<dbReference type="AlphaFoldDB" id="A0A1H4QGV7"/>
<dbReference type="RefSeq" id="WP_074991437.1">
    <property type="nucleotide sequence ID" value="NZ_FNTD01000004.1"/>
</dbReference>
<dbReference type="PRINTS" id="PR00300">
    <property type="entry name" value="CLPPROTEASEA"/>
</dbReference>